<dbReference type="STRING" id="526218.Sterm_3681"/>
<dbReference type="EMBL" id="CP001739">
    <property type="protein sequence ID" value="ACZ10515.1"/>
    <property type="molecule type" value="Genomic_DNA"/>
</dbReference>
<feature type="domain" description="VOC" evidence="1">
    <location>
        <begin position="2"/>
        <end position="113"/>
    </location>
</feature>
<proteinExistence type="predicted"/>
<dbReference type="Gene3D" id="3.10.180.10">
    <property type="entry name" value="2,3-Dihydroxybiphenyl 1,2-Dioxygenase, domain 1"/>
    <property type="match status" value="1"/>
</dbReference>
<dbReference type="SUPFAM" id="SSF54593">
    <property type="entry name" value="Glyoxalase/Bleomycin resistance protein/Dihydroxybiphenyl dioxygenase"/>
    <property type="match status" value="1"/>
</dbReference>
<dbReference type="eggNOG" id="COG0346">
    <property type="taxonomic scope" value="Bacteria"/>
</dbReference>
<dbReference type="Proteomes" id="UP000000845">
    <property type="component" value="Chromosome"/>
</dbReference>
<dbReference type="PROSITE" id="PS51819">
    <property type="entry name" value="VOC"/>
    <property type="match status" value="1"/>
</dbReference>
<dbReference type="KEGG" id="str:Sterm_3681"/>
<dbReference type="InterPro" id="IPR029068">
    <property type="entry name" value="Glyas_Bleomycin-R_OHBP_Dase"/>
</dbReference>
<sequence length="114" mass="13022">MIFAGICLMTEDVRKLADFYKEILQTASDYDDEIHQEIFTKGASFAILKNDGITQAGNSNMTMIFTVDNVDEEYERLKKIGVKILDIPTIQPWGAKNMRFSDPDGNFVVFRTFL</sequence>
<evidence type="ECO:0000313" key="2">
    <source>
        <dbReference type="EMBL" id="ACZ10515.1"/>
    </source>
</evidence>
<protein>
    <submittedName>
        <fullName evidence="2">Glyoxalase/bleomycin resistance protein/dioxygenase</fullName>
    </submittedName>
</protein>
<keyword evidence="3" id="KW-1185">Reference proteome</keyword>
<dbReference type="HOGENOM" id="CLU_046006_18_5_0"/>
<dbReference type="RefSeq" id="WP_012863097.1">
    <property type="nucleotide sequence ID" value="NC_013517.1"/>
</dbReference>
<organism evidence="2 3">
    <name type="scientific">Sebaldella termitidis (strain ATCC 33386 / NCTC 11300)</name>
    <dbReference type="NCBI Taxonomy" id="526218"/>
    <lineage>
        <taxon>Bacteria</taxon>
        <taxon>Fusobacteriati</taxon>
        <taxon>Fusobacteriota</taxon>
        <taxon>Fusobacteriia</taxon>
        <taxon>Fusobacteriales</taxon>
        <taxon>Leptotrichiaceae</taxon>
        <taxon>Sebaldella</taxon>
    </lineage>
</organism>
<reference evidence="3" key="1">
    <citation type="submission" date="2009-09" db="EMBL/GenBank/DDBJ databases">
        <title>The complete chromosome of Sebaldella termitidis ATCC 33386.</title>
        <authorList>
            <consortium name="US DOE Joint Genome Institute (JGI-PGF)"/>
            <person name="Lucas S."/>
            <person name="Copeland A."/>
            <person name="Lapidus A."/>
            <person name="Glavina del Rio T."/>
            <person name="Dalin E."/>
            <person name="Tice H."/>
            <person name="Bruce D."/>
            <person name="Goodwin L."/>
            <person name="Pitluck S."/>
            <person name="Kyrpides N."/>
            <person name="Mavromatis K."/>
            <person name="Ivanova N."/>
            <person name="Mikhailova N."/>
            <person name="Sims D."/>
            <person name="Meincke L."/>
            <person name="Brettin T."/>
            <person name="Detter J.C."/>
            <person name="Han C."/>
            <person name="Larimer F."/>
            <person name="Land M."/>
            <person name="Hauser L."/>
            <person name="Markowitz V."/>
            <person name="Cheng J.F."/>
            <person name="Hugenholtz P."/>
            <person name="Woyke T."/>
            <person name="Wu D."/>
            <person name="Eisen J.A."/>
        </authorList>
    </citation>
    <scope>NUCLEOTIDE SEQUENCE [LARGE SCALE GENOMIC DNA]</scope>
    <source>
        <strain evidence="3">ATCC 33386 / NCTC 11300</strain>
    </source>
</reference>
<reference evidence="2 3" key="2">
    <citation type="journal article" date="2010" name="Stand. Genomic Sci.">
        <title>Complete genome sequence of Sebaldella termitidis type strain (NCTC 11300).</title>
        <authorList>
            <person name="Harmon-Smith M."/>
            <person name="Celia L."/>
            <person name="Chertkov O."/>
            <person name="Lapidus A."/>
            <person name="Copeland A."/>
            <person name="Glavina Del Rio T."/>
            <person name="Nolan M."/>
            <person name="Lucas S."/>
            <person name="Tice H."/>
            <person name="Cheng J.F."/>
            <person name="Han C."/>
            <person name="Detter J.C."/>
            <person name="Bruce D."/>
            <person name="Goodwin L."/>
            <person name="Pitluck S."/>
            <person name="Pati A."/>
            <person name="Liolios K."/>
            <person name="Ivanova N."/>
            <person name="Mavromatis K."/>
            <person name="Mikhailova N."/>
            <person name="Chen A."/>
            <person name="Palaniappan K."/>
            <person name="Land M."/>
            <person name="Hauser L."/>
            <person name="Chang Y.J."/>
            <person name="Jeffries C.D."/>
            <person name="Brettin T."/>
            <person name="Goker M."/>
            <person name="Beck B."/>
            <person name="Bristow J."/>
            <person name="Eisen J.A."/>
            <person name="Markowitz V."/>
            <person name="Hugenholtz P."/>
            <person name="Kyrpides N.C."/>
            <person name="Klenk H.P."/>
            <person name="Chen F."/>
        </authorList>
    </citation>
    <scope>NUCLEOTIDE SEQUENCE [LARGE SCALE GENOMIC DNA]</scope>
    <source>
        <strain evidence="3">ATCC 33386 / NCTC 11300</strain>
    </source>
</reference>
<dbReference type="Pfam" id="PF00903">
    <property type="entry name" value="Glyoxalase"/>
    <property type="match status" value="1"/>
</dbReference>
<dbReference type="InterPro" id="IPR037523">
    <property type="entry name" value="VOC_core"/>
</dbReference>
<dbReference type="InterPro" id="IPR004360">
    <property type="entry name" value="Glyas_Fos-R_dOase_dom"/>
</dbReference>
<evidence type="ECO:0000313" key="3">
    <source>
        <dbReference type="Proteomes" id="UP000000845"/>
    </source>
</evidence>
<name>D1ARM9_SEBTE</name>
<accession>D1ARM9</accession>
<gene>
    <name evidence="2" type="ordered locus">Sterm_3681</name>
</gene>
<evidence type="ECO:0000259" key="1">
    <source>
        <dbReference type="PROSITE" id="PS51819"/>
    </source>
</evidence>
<dbReference type="AlphaFoldDB" id="D1ARM9"/>